<feature type="region of interest" description="Disordered" evidence="1">
    <location>
        <begin position="115"/>
        <end position="136"/>
    </location>
</feature>
<reference evidence="3" key="2">
    <citation type="submission" date="2021-02" db="EMBL/GenBank/DDBJ databases">
        <authorList>
            <person name="Kimball J.A."/>
            <person name="Haas M.W."/>
            <person name="Macchietto M."/>
            <person name="Kono T."/>
            <person name="Duquette J."/>
            <person name="Shao M."/>
        </authorList>
    </citation>
    <scope>NUCLEOTIDE SEQUENCE</scope>
    <source>
        <tissue evidence="3">Fresh leaf tissue</tissue>
    </source>
</reference>
<evidence type="ECO:0000256" key="2">
    <source>
        <dbReference type="SAM" id="Phobius"/>
    </source>
</evidence>
<keyword evidence="4" id="KW-1185">Reference proteome</keyword>
<dbReference type="Proteomes" id="UP000729402">
    <property type="component" value="Unassembled WGS sequence"/>
</dbReference>
<evidence type="ECO:0000313" key="4">
    <source>
        <dbReference type="Proteomes" id="UP000729402"/>
    </source>
</evidence>
<name>A0A8J5RBB0_ZIZPA</name>
<keyword evidence="2" id="KW-1133">Transmembrane helix</keyword>
<proteinExistence type="predicted"/>
<comment type="caution">
    <text evidence="3">The sequence shown here is derived from an EMBL/GenBank/DDBJ whole genome shotgun (WGS) entry which is preliminary data.</text>
</comment>
<keyword evidence="2" id="KW-0472">Membrane</keyword>
<evidence type="ECO:0000256" key="1">
    <source>
        <dbReference type="SAM" id="MobiDB-lite"/>
    </source>
</evidence>
<evidence type="ECO:0000313" key="3">
    <source>
        <dbReference type="EMBL" id="KAG8055745.1"/>
    </source>
</evidence>
<keyword evidence="2" id="KW-0812">Transmembrane</keyword>
<reference evidence="3" key="1">
    <citation type="journal article" date="2021" name="bioRxiv">
        <title>Whole Genome Assembly and Annotation of Northern Wild Rice, Zizania palustris L., Supports a Whole Genome Duplication in the Zizania Genus.</title>
        <authorList>
            <person name="Haas M."/>
            <person name="Kono T."/>
            <person name="Macchietto M."/>
            <person name="Millas R."/>
            <person name="McGilp L."/>
            <person name="Shao M."/>
            <person name="Duquette J."/>
            <person name="Hirsch C.N."/>
            <person name="Kimball J."/>
        </authorList>
    </citation>
    <scope>NUCLEOTIDE SEQUENCE</scope>
    <source>
        <tissue evidence="3">Fresh leaf tissue</tissue>
    </source>
</reference>
<dbReference type="EMBL" id="JAAALK010000288">
    <property type="protein sequence ID" value="KAG8055745.1"/>
    <property type="molecule type" value="Genomic_DNA"/>
</dbReference>
<organism evidence="3 4">
    <name type="scientific">Zizania palustris</name>
    <name type="common">Northern wild rice</name>
    <dbReference type="NCBI Taxonomy" id="103762"/>
    <lineage>
        <taxon>Eukaryota</taxon>
        <taxon>Viridiplantae</taxon>
        <taxon>Streptophyta</taxon>
        <taxon>Embryophyta</taxon>
        <taxon>Tracheophyta</taxon>
        <taxon>Spermatophyta</taxon>
        <taxon>Magnoliopsida</taxon>
        <taxon>Liliopsida</taxon>
        <taxon>Poales</taxon>
        <taxon>Poaceae</taxon>
        <taxon>BOP clade</taxon>
        <taxon>Oryzoideae</taxon>
        <taxon>Oryzeae</taxon>
        <taxon>Zizaniinae</taxon>
        <taxon>Zizania</taxon>
    </lineage>
</organism>
<dbReference type="AlphaFoldDB" id="A0A8J5RBB0"/>
<sequence length="351" mass="37170">MEKGDETLASPAAAARDEFTATVDGRPAKSYVAVVAEKIPNGTIAEDEVTVTTAWSYVNVSAEKTSANGSVQEDEVAVTAPENPAKSYTDVVAEKTPNGSIGEDEVTVTTAEHPASSYADVSAEKTSANGSVPEDEAVVTSLENPAKSYGAVVAEKTMPNSSFPEDEVAVTTLESPAKFYATVAADAEIEDLRTTNLDLKEKLADADLEDKALATEAHRLEGLFSQVMEDGTTAEYSTASSDKETVSLREELKQLQHFIKAENGDHEMDKRNSEQLDGKVGFVRQEKVRLQGEINDMKKKAIAATAAPADETEAAPTFGEAGVAWPGMTGAAAAVAFAATVGVLLYLRLKR</sequence>
<feature type="transmembrane region" description="Helical" evidence="2">
    <location>
        <begin position="323"/>
        <end position="347"/>
    </location>
</feature>
<dbReference type="OrthoDB" id="677268at2759"/>
<protein>
    <submittedName>
        <fullName evidence="3">Uncharacterized protein</fullName>
    </submittedName>
</protein>
<accession>A0A8J5RBB0</accession>
<gene>
    <name evidence="3" type="ORF">GUJ93_ZPchr0001g29670</name>
</gene>